<sequence>MSHQYSPTLEASLLLQPRCSEKVQRDFGIISFITRLLVSTLQISCLIGKNGAIITKLRRLTKANIRILSKENLPKVALEDDEMVQISEDLDVAKEAFLHIVTRLRANLFYREGSLSTVLPILPYLPLLTDDSDSLSYNGREGKRHGRGNLYSSGYGGFNDLAGGDGYRSYSGSQVHISTLTCLIIPIGIVVASAFRG</sequence>
<dbReference type="STRING" id="1194695.A0A5A7V9Q7"/>
<evidence type="ECO:0000256" key="1">
    <source>
        <dbReference type="ARBA" id="ARBA00022737"/>
    </source>
</evidence>
<dbReference type="InterPro" id="IPR004087">
    <property type="entry name" value="KH_dom"/>
</dbReference>
<feature type="domain" description="K Homology" evidence="3">
    <location>
        <begin position="30"/>
        <end position="105"/>
    </location>
</feature>
<comment type="caution">
    <text evidence="4">The sequence shown here is derived from an EMBL/GenBank/DDBJ whole genome shotgun (WGS) entry which is preliminary data.</text>
</comment>
<name>A0A5A7V9Q7_CUCMM</name>
<evidence type="ECO:0000259" key="3">
    <source>
        <dbReference type="SMART" id="SM00322"/>
    </source>
</evidence>
<dbReference type="PROSITE" id="PS50084">
    <property type="entry name" value="KH_TYPE_1"/>
    <property type="match status" value="1"/>
</dbReference>
<keyword evidence="2" id="KW-0694">RNA-binding</keyword>
<evidence type="ECO:0000313" key="4">
    <source>
        <dbReference type="EMBL" id="KAA0062429.1"/>
    </source>
</evidence>
<protein>
    <submittedName>
        <fullName evidence="4">KH domain-containing protein</fullName>
    </submittedName>
</protein>
<dbReference type="Proteomes" id="UP000321393">
    <property type="component" value="Unassembled WGS sequence"/>
</dbReference>
<organism evidence="4 6">
    <name type="scientific">Cucumis melo var. makuwa</name>
    <name type="common">Oriental melon</name>
    <dbReference type="NCBI Taxonomy" id="1194695"/>
    <lineage>
        <taxon>Eukaryota</taxon>
        <taxon>Viridiplantae</taxon>
        <taxon>Streptophyta</taxon>
        <taxon>Embryophyta</taxon>
        <taxon>Tracheophyta</taxon>
        <taxon>Spermatophyta</taxon>
        <taxon>Magnoliopsida</taxon>
        <taxon>eudicotyledons</taxon>
        <taxon>Gunneridae</taxon>
        <taxon>Pentapetalae</taxon>
        <taxon>rosids</taxon>
        <taxon>fabids</taxon>
        <taxon>Cucurbitales</taxon>
        <taxon>Cucurbitaceae</taxon>
        <taxon>Benincaseae</taxon>
        <taxon>Cucumis</taxon>
    </lineage>
</organism>
<dbReference type="EMBL" id="SSTE01004567">
    <property type="protein sequence ID" value="KAA0062429.1"/>
    <property type="molecule type" value="Genomic_DNA"/>
</dbReference>
<dbReference type="SMART" id="SM00322">
    <property type="entry name" value="KH"/>
    <property type="match status" value="1"/>
</dbReference>
<evidence type="ECO:0000313" key="5">
    <source>
        <dbReference type="EMBL" id="TYK27452.1"/>
    </source>
</evidence>
<proteinExistence type="predicted"/>
<reference evidence="6 7" key="1">
    <citation type="submission" date="2019-08" db="EMBL/GenBank/DDBJ databases">
        <title>Draft genome sequences of two oriental melons (Cucumis melo L. var makuwa).</title>
        <authorList>
            <person name="Kwon S.-Y."/>
        </authorList>
    </citation>
    <scope>NUCLEOTIDE SEQUENCE [LARGE SCALE GENOMIC DNA]</scope>
    <source>
        <strain evidence="7">cv. Chang Bougi</strain>
        <strain evidence="6">cv. SW 3</strain>
        <tissue evidence="4">Leaf</tissue>
    </source>
</reference>
<dbReference type="SUPFAM" id="SSF54791">
    <property type="entry name" value="Eukaryotic type KH-domain (KH-domain type I)"/>
    <property type="match status" value="1"/>
</dbReference>
<dbReference type="CDD" id="cd22460">
    <property type="entry name" value="KH-I_PEPPER_rpt2_like"/>
    <property type="match status" value="1"/>
</dbReference>
<dbReference type="OrthoDB" id="442947at2759"/>
<dbReference type="EMBL" id="SSTD01002800">
    <property type="protein sequence ID" value="TYK27452.1"/>
    <property type="molecule type" value="Genomic_DNA"/>
</dbReference>
<dbReference type="Pfam" id="PF00013">
    <property type="entry name" value="KH_1"/>
    <property type="match status" value="1"/>
</dbReference>
<dbReference type="Gene3D" id="3.30.1370.10">
    <property type="entry name" value="K Homology domain, type 1"/>
    <property type="match status" value="1"/>
</dbReference>
<gene>
    <name evidence="5" type="ORF">E5676_scaffold325G001520</name>
    <name evidence="4" type="ORF">E6C27_scaffold130G00040</name>
</gene>
<dbReference type="AlphaFoldDB" id="A0A5A7V9Q7"/>
<evidence type="ECO:0000313" key="6">
    <source>
        <dbReference type="Proteomes" id="UP000321393"/>
    </source>
</evidence>
<dbReference type="InterPro" id="IPR004088">
    <property type="entry name" value="KH_dom_type_1"/>
</dbReference>
<evidence type="ECO:0000313" key="7">
    <source>
        <dbReference type="Proteomes" id="UP000321947"/>
    </source>
</evidence>
<keyword evidence="1" id="KW-0677">Repeat</keyword>
<dbReference type="GO" id="GO:0003723">
    <property type="term" value="F:RNA binding"/>
    <property type="evidence" value="ECO:0007669"/>
    <property type="project" value="UniProtKB-UniRule"/>
</dbReference>
<evidence type="ECO:0000256" key="2">
    <source>
        <dbReference type="PROSITE-ProRule" id="PRU00117"/>
    </source>
</evidence>
<dbReference type="InterPro" id="IPR036612">
    <property type="entry name" value="KH_dom_type_1_sf"/>
</dbReference>
<accession>A0A5A7V9Q7</accession>
<dbReference type="Proteomes" id="UP000321947">
    <property type="component" value="Unassembled WGS sequence"/>
</dbReference>
<dbReference type="PANTHER" id="PTHR10288">
    <property type="entry name" value="KH DOMAIN CONTAINING RNA BINDING PROTEIN"/>
    <property type="match status" value="1"/>
</dbReference>